<evidence type="ECO:0000313" key="3">
    <source>
        <dbReference type="Proteomes" id="UP000004913"/>
    </source>
</evidence>
<accession>F5IZ62</accession>
<name>F5IZ62_9BACT</name>
<evidence type="ECO:0000313" key="2">
    <source>
        <dbReference type="EMBL" id="EGK01351.1"/>
    </source>
</evidence>
<dbReference type="OrthoDB" id="1240046at2"/>
<keyword evidence="1" id="KW-0732">Signal</keyword>
<dbReference type="RefSeq" id="WP_006799910.1">
    <property type="nucleotide sequence ID" value="NZ_GL891984.1"/>
</dbReference>
<dbReference type="EMBL" id="ADLV01000028">
    <property type="protein sequence ID" value="EGK01351.1"/>
    <property type="molecule type" value="Genomic_DNA"/>
</dbReference>
<feature type="signal peptide" evidence="1">
    <location>
        <begin position="1"/>
        <end position="23"/>
    </location>
</feature>
<reference evidence="2 3" key="1">
    <citation type="submission" date="2011-04" db="EMBL/GenBank/DDBJ databases">
        <title>The Genome Sequence of Dysgonomonas gadei ATCC BAA-286.</title>
        <authorList>
            <consortium name="The Broad Institute Genome Sequencing Platform"/>
            <person name="Earl A."/>
            <person name="Ward D."/>
            <person name="Feldgarden M."/>
            <person name="Gevers D."/>
            <person name="Pudlo N."/>
            <person name="Martens E."/>
            <person name="Allen-Vercoe E."/>
            <person name="Young S.K."/>
            <person name="Zeng Q."/>
            <person name="Gargeya S."/>
            <person name="Fitzgerald M."/>
            <person name="Haas B."/>
            <person name="Abouelleil A."/>
            <person name="Alvarado L."/>
            <person name="Arachchi H.M."/>
            <person name="Berlin A."/>
            <person name="Brown A."/>
            <person name="Chapman S.B."/>
            <person name="Chen Z."/>
            <person name="Dunbar C."/>
            <person name="Freedman E."/>
            <person name="Gearin G."/>
            <person name="Gellesch M."/>
            <person name="Goldberg J."/>
            <person name="Griggs A."/>
            <person name="Gujja S."/>
            <person name="Heiman D."/>
            <person name="Howarth C."/>
            <person name="Larson L."/>
            <person name="Lui A."/>
            <person name="MacDonald P.J.P."/>
            <person name="Mehta T."/>
            <person name="Montmayeur A."/>
            <person name="Murphy C."/>
            <person name="Neiman D."/>
            <person name="Pearson M."/>
            <person name="Priest M."/>
            <person name="Roberts A."/>
            <person name="Saif S."/>
            <person name="Shea T."/>
            <person name="Shenoy N."/>
            <person name="Sisk P."/>
            <person name="Stolte C."/>
            <person name="Sykes S."/>
            <person name="Yandava C."/>
            <person name="Wortman J."/>
            <person name="Nusbaum C."/>
            <person name="Birren B."/>
        </authorList>
    </citation>
    <scope>NUCLEOTIDE SEQUENCE [LARGE SCALE GENOMIC DNA]</scope>
    <source>
        <strain evidence="2 3">ATCC BAA-286</strain>
    </source>
</reference>
<evidence type="ECO:0000256" key="1">
    <source>
        <dbReference type="SAM" id="SignalP"/>
    </source>
</evidence>
<sequence length="525" mass="55071">MQKLKKLFAIMMLVMGVHSFMQAQVTIGSSTEPNNGAILDVKNNDNTVNANGGINFPRVLITNFTPTTDNDFAASIGATDSWDRQKHIGLVVYNTGTHAGLHIWDGTQWTAVGGGGASPWNISGTSNAATSNTDNIYQMGSVSVGISGAADPTAALNVVSTNKGVLLPRVALTSSTDNVTIPNPTTGLLVYNTGASASFTTIGYMFWDGSQWRLFANASSESARAILNCAGAQMSPAQQIIGGTSIIAGTVLQIPYTGGNGGSFNGATLVSTGNPGVTATIAGSMLSVGNGVLNFSLSGIPTLDQQAPNGITFDLTPFLNANTDISGCNQVTVGNTLTASIEETAVMGNFMLVTDNTGNDTGTRYYALQCNSPDGKFSIRAEVPVTQTSVAYGNQYLNVQVRNNQSSAAPVIWNFNTDYGGSLSTSGVLTIPAQRWGGDQDSGSTWTNATGSNTSYGAYWGQIGIYDAENYGPEYRRYTWIPLGANNKVSYEATIMVALDTTTPATAVHPTLIKCYIKFSQVTAQ</sequence>
<organism evidence="2 3">
    <name type="scientific">Dysgonomonas gadei ATCC BAA-286</name>
    <dbReference type="NCBI Taxonomy" id="742766"/>
    <lineage>
        <taxon>Bacteria</taxon>
        <taxon>Pseudomonadati</taxon>
        <taxon>Bacteroidota</taxon>
        <taxon>Bacteroidia</taxon>
        <taxon>Bacteroidales</taxon>
        <taxon>Dysgonomonadaceae</taxon>
        <taxon>Dysgonomonas</taxon>
    </lineage>
</organism>
<keyword evidence="3" id="KW-1185">Reference proteome</keyword>
<protein>
    <submittedName>
        <fullName evidence="2">Uncharacterized protein</fullName>
    </submittedName>
</protein>
<proteinExistence type="predicted"/>
<feature type="chain" id="PRO_5003324179" evidence="1">
    <location>
        <begin position="24"/>
        <end position="525"/>
    </location>
</feature>
<dbReference type="Proteomes" id="UP000004913">
    <property type="component" value="Unassembled WGS sequence"/>
</dbReference>
<comment type="caution">
    <text evidence="2">The sequence shown here is derived from an EMBL/GenBank/DDBJ whole genome shotgun (WGS) entry which is preliminary data.</text>
</comment>
<dbReference type="eggNOG" id="COG5295">
    <property type="taxonomic scope" value="Bacteria"/>
</dbReference>
<dbReference type="HOGENOM" id="CLU_518503_0_0_10"/>
<dbReference type="STRING" id="742766.HMPREF9455_02379"/>
<dbReference type="AlphaFoldDB" id="F5IZ62"/>
<gene>
    <name evidence="2" type="ORF">HMPREF9455_02379</name>
</gene>